<dbReference type="Proteomes" id="UP001303046">
    <property type="component" value="Unassembled WGS sequence"/>
</dbReference>
<dbReference type="EMBL" id="JAVFWL010000004">
    <property type="protein sequence ID" value="KAK6746865.1"/>
    <property type="molecule type" value="Genomic_DNA"/>
</dbReference>
<accession>A0ABR1DAD0</accession>
<proteinExistence type="predicted"/>
<evidence type="ECO:0000313" key="1">
    <source>
        <dbReference type="EMBL" id="KAK6746865.1"/>
    </source>
</evidence>
<comment type="caution">
    <text evidence="1">The sequence shown here is derived from an EMBL/GenBank/DDBJ whole genome shotgun (WGS) entry which is preliminary data.</text>
</comment>
<name>A0ABR1DAD0_NECAM</name>
<protein>
    <submittedName>
        <fullName evidence="1">Uncharacterized protein</fullName>
    </submittedName>
</protein>
<organism evidence="1 2">
    <name type="scientific">Necator americanus</name>
    <name type="common">Human hookworm</name>
    <dbReference type="NCBI Taxonomy" id="51031"/>
    <lineage>
        <taxon>Eukaryota</taxon>
        <taxon>Metazoa</taxon>
        <taxon>Ecdysozoa</taxon>
        <taxon>Nematoda</taxon>
        <taxon>Chromadorea</taxon>
        <taxon>Rhabditida</taxon>
        <taxon>Rhabditina</taxon>
        <taxon>Rhabditomorpha</taxon>
        <taxon>Strongyloidea</taxon>
        <taxon>Ancylostomatidae</taxon>
        <taxon>Bunostominae</taxon>
        <taxon>Necator</taxon>
    </lineage>
</organism>
<keyword evidence="2" id="KW-1185">Reference proteome</keyword>
<gene>
    <name evidence="1" type="primary">Necator_chrIV.g13526</name>
    <name evidence="1" type="ORF">RB195_000235</name>
</gene>
<reference evidence="1 2" key="1">
    <citation type="submission" date="2023-08" db="EMBL/GenBank/DDBJ databases">
        <title>A Necator americanus chromosomal reference genome.</title>
        <authorList>
            <person name="Ilik V."/>
            <person name="Petrzelkova K.J."/>
            <person name="Pardy F."/>
            <person name="Fuh T."/>
            <person name="Niatou-Singa F.S."/>
            <person name="Gouil Q."/>
            <person name="Baker L."/>
            <person name="Ritchie M.E."/>
            <person name="Jex A.R."/>
            <person name="Gazzola D."/>
            <person name="Li H."/>
            <person name="Toshio Fujiwara R."/>
            <person name="Zhan B."/>
            <person name="Aroian R.V."/>
            <person name="Pafco B."/>
            <person name="Schwarz E.M."/>
        </authorList>
    </citation>
    <scope>NUCLEOTIDE SEQUENCE [LARGE SCALE GENOMIC DNA]</scope>
    <source>
        <strain evidence="1 2">Aroian</strain>
        <tissue evidence="1">Whole animal</tissue>
    </source>
</reference>
<evidence type="ECO:0000313" key="2">
    <source>
        <dbReference type="Proteomes" id="UP001303046"/>
    </source>
</evidence>
<sequence length="76" mass="8512">MERQYLVMGRDLQVVRKKESPPGQSICCCGFLPVVFGGYRNVVNGTNKFANISRGRVGLLLRPRRSSDGHSEWSLS</sequence>